<keyword evidence="6 8" id="KW-0071">Autoinducer synthesis</keyword>
<sequence>MLESNQTPSTNHHTCDSVHPFAENPPHYLITHNPNTAQMDKLYRLRAEVFCRELAWVGSPEDESEYDKFDNTSTHLGLFIHGQATGYLRVHHHNTPWMINTIFSGPLLDSKPTTQLANSCEVSRLLIKSTHRGKTKVSNHPPLNLLLSHLQDYCRSRDIRYVYMVVTPATRVVFARIGFKSTPLSKPVKMEDGCYAMAAVLDFGQVEALIPSKDTLCS</sequence>
<organism evidence="9 10">
    <name type="scientific">Shewanella violacea (strain JCM 10179 / CIP 106290 / LMG 19151 / DSS12)</name>
    <dbReference type="NCBI Taxonomy" id="637905"/>
    <lineage>
        <taxon>Bacteria</taxon>
        <taxon>Pseudomonadati</taxon>
        <taxon>Pseudomonadota</taxon>
        <taxon>Gammaproteobacteria</taxon>
        <taxon>Alteromonadales</taxon>
        <taxon>Shewanellaceae</taxon>
        <taxon>Shewanella</taxon>
    </lineage>
</organism>
<evidence type="ECO:0000256" key="5">
    <source>
        <dbReference type="ARBA" id="ARBA00022691"/>
    </source>
</evidence>
<dbReference type="GO" id="GO:0009372">
    <property type="term" value="P:quorum sensing"/>
    <property type="evidence" value="ECO:0007669"/>
    <property type="project" value="UniProtKB-UniRule"/>
</dbReference>
<evidence type="ECO:0000256" key="6">
    <source>
        <dbReference type="ARBA" id="ARBA00022929"/>
    </source>
</evidence>
<comment type="similarity">
    <text evidence="8">Belongs to the autoinducer synthase family.</text>
</comment>
<evidence type="ECO:0000256" key="4">
    <source>
        <dbReference type="ARBA" id="ARBA00022679"/>
    </source>
</evidence>
<keyword evidence="3 8" id="KW-0673">Quorum sensing</keyword>
<keyword evidence="5" id="KW-0949">S-adenosyl-L-methionine</keyword>
<dbReference type="GO" id="GO:0007165">
    <property type="term" value="P:signal transduction"/>
    <property type="evidence" value="ECO:0007669"/>
    <property type="project" value="TreeGrafter"/>
</dbReference>
<comment type="catalytic activity">
    <reaction evidence="7">
        <text>a fatty acyl-[ACP] + S-adenosyl-L-methionine = an N-acyl-L-homoserine lactone + S-methyl-5'-thioadenosine + holo-[ACP] + H(+)</text>
        <dbReference type="Rhea" id="RHEA:10096"/>
        <dbReference type="Rhea" id="RHEA-COMP:9685"/>
        <dbReference type="Rhea" id="RHEA-COMP:14125"/>
        <dbReference type="ChEBI" id="CHEBI:15378"/>
        <dbReference type="ChEBI" id="CHEBI:17509"/>
        <dbReference type="ChEBI" id="CHEBI:55474"/>
        <dbReference type="ChEBI" id="CHEBI:59789"/>
        <dbReference type="ChEBI" id="CHEBI:64479"/>
        <dbReference type="ChEBI" id="CHEBI:138651"/>
        <dbReference type="EC" id="2.3.1.184"/>
    </reaction>
</comment>
<dbReference type="Proteomes" id="UP000002350">
    <property type="component" value="Chromosome"/>
</dbReference>
<dbReference type="SUPFAM" id="SSF55729">
    <property type="entry name" value="Acyl-CoA N-acyltransferases (Nat)"/>
    <property type="match status" value="1"/>
</dbReference>
<dbReference type="InterPro" id="IPR016181">
    <property type="entry name" value="Acyl_CoA_acyltransferase"/>
</dbReference>
<dbReference type="EMBL" id="AP011177">
    <property type="protein sequence ID" value="BAJ03431.1"/>
    <property type="molecule type" value="Genomic_DNA"/>
</dbReference>
<dbReference type="Gene3D" id="3.40.630.30">
    <property type="match status" value="1"/>
</dbReference>
<keyword evidence="4" id="KW-0808">Transferase</keyword>
<evidence type="ECO:0000256" key="1">
    <source>
        <dbReference type="ARBA" id="ARBA00012340"/>
    </source>
</evidence>
<evidence type="ECO:0000256" key="2">
    <source>
        <dbReference type="ARBA" id="ARBA00018768"/>
    </source>
</evidence>
<evidence type="ECO:0000313" key="9">
    <source>
        <dbReference type="EMBL" id="BAJ03431.1"/>
    </source>
</evidence>
<proteinExistence type="inferred from homology"/>
<dbReference type="KEGG" id="svo:SVI_3460"/>
<reference evidence="10" key="1">
    <citation type="journal article" date="2010" name="Mol. Biosyst.">
        <title>Complete genome sequence and comparative analysis of Shewanella violacea, a psychrophilic and piezophilic bacterium from deep sea floor sediments.</title>
        <authorList>
            <person name="Aono E."/>
            <person name="Baba T."/>
            <person name="Ara T."/>
            <person name="Nishi T."/>
            <person name="Nakamichi T."/>
            <person name="Inamoto E."/>
            <person name="Toyonaga H."/>
            <person name="Hasegawa M."/>
            <person name="Takai Y."/>
            <person name="Okumura Y."/>
            <person name="Baba M."/>
            <person name="Tomita M."/>
            <person name="Kato C."/>
            <person name="Oshima T."/>
            <person name="Nakasone K."/>
            <person name="Mori H."/>
        </authorList>
    </citation>
    <scope>NUCLEOTIDE SEQUENCE [LARGE SCALE GENOMIC DNA]</scope>
    <source>
        <strain evidence="10">JCM 10179 / CIP 106290 / LMG 19151 / DSS12</strain>
    </source>
</reference>
<dbReference type="GO" id="GO:0061579">
    <property type="term" value="F:N-acyl homoserine lactone synthase activity"/>
    <property type="evidence" value="ECO:0007669"/>
    <property type="project" value="UniProtKB-EC"/>
</dbReference>
<evidence type="ECO:0000256" key="3">
    <source>
        <dbReference type="ARBA" id="ARBA00022654"/>
    </source>
</evidence>
<gene>
    <name evidence="9" type="ordered locus">SVI_3460</name>
</gene>
<dbReference type="AlphaFoldDB" id="D4ZBN6"/>
<dbReference type="PANTHER" id="PTHR39322:SF1">
    <property type="entry name" value="ISOVALERYL-HOMOSERINE LACTONE SYNTHASE"/>
    <property type="match status" value="1"/>
</dbReference>
<dbReference type="HOGENOM" id="CLU_1229197_0_0_6"/>
<protein>
    <recommendedName>
        <fullName evidence="2">Acyl-homoserine-lactone synthase</fullName>
        <ecNumber evidence="1">2.3.1.184</ecNumber>
    </recommendedName>
</protein>
<accession>D4ZBN6</accession>
<dbReference type="Pfam" id="PF00765">
    <property type="entry name" value="Autoind_synth"/>
    <property type="match status" value="1"/>
</dbReference>
<evidence type="ECO:0000313" key="10">
    <source>
        <dbReference type="Proteomes" id="UP000002350"/>
    </source>
</evidence>
<dbReference type="eggNOG" id="COG3916">
    <property type="taxonomic scope" value="Bacteria"/>
</dbReference>
<dbReference type="EC" id="2.3.1.184" evidence="1"/>
<evidence type="ECO:0000256" key="8">
    <source>
        <dbReference type="PROSITE-ProRule" id="PRU00533"/>
    </source>
</evidence>
<evidence type="ECO:0000256" key="7">
    <source>
        <dbReference type="ARBA" id="ARBA00048576"/>
    </source>
</evidence>
<dbReference type="PROSITE" id="PS51187">
    <property type="entry name" value="AUTOINDUCER_SYNTH_2"/>
    <property type="match status" value="1"/>
</dbReference>
<dbReference type="PANTHER" id="PTHR39322">
    <property type="entry name" value="ACYL-HOMOSERINE-LACTONE SYNTHASE"/>
    <property type="match status" value="1"/>
</dbReference>
<dbReference type="STRING" id="637905.SVI_3460"/>
<dbReference type="InterPro" id="IPR001690">
    <property type="entry name" value="Autoind_synthase"/>
</dbReference>
<name>D4ZBN6_SHEVD</name>
<keyword evidence="10" id="KW-1185">Reference proteome</keyword>
<dbReference type="OrthoDB" id="187732at2"/>
<dbReference type="RefSeq" id="WP_013052726.1">
    <property type="nucleotide sequence ID" value="NC_014012.1"/>
</dbReference>